<dbReference type="SUPFAM" id="SSF49785">
    <property type="entry name" value="Galactose-binding domain-like"/>
    <property type="match status" value="1"/>
</dbReference>
<dbReference type="PANTHER" id="PTHR36848">
    <property type="entry name" value="DNA-BINDING PROTEIN (PUTATIVE SECRETED PROTEIN)-RELATED"/>
    <property type="match status" value="1"/>
</dbReference>
<dbReference type="EMBL" id="WSTB01000003">
    <property type="protein sequence ID" value="MWB94060.1"/>
    <property type="molecule type" value="Genomic_DNA"/>
</dbReference>
<gene>
    <name evidence="2" type="ORF">GON26_06775</name>
</gene>
<dbReference type="AlphaFoldDB" id="A0A6I4NHN6"/>
<keyword evidence="1" id="KW-0732">Signal</keyword>
<accession>A0A6I4NHN6</accession>
<protein>
    <submittedName>
        <fullName evidence="2">Glycoside hydrolase</fullName>
    </submittedName>
</protein>
<keyword evidence="2" id="KW-0378">Hydrolase</keyword>
<evidence type="ECO:0000313" key="3">
    <source>
        <dbReference type="Proteomes" id="UP000471501"/>
    </source>
</evidence>
<evidence type="ECO:0000256" key="1">
    <source>
        <dbReference type="SAM" id="SignalP"/>
    </source>
</evidence>
<dbReference type="InterPro" id="IPR053161">
    <property type="entry name" value="Ulvan_degrading_GH"/>
</dbReference>
<dbReference type="InterPro" id="IPR008979">
    <property type="entry name" value="Galactose-bd-like_sf"/>
</dbReference>
<dbReference type="PANTHER" id="PTHR36848:SF2">
    <property type="entry name" value="SECRETED PROTEIN"/>
    <property type="match status" value="1"/>
</dbReference>
<comment type="caution">
    <text evidence="2">The sequence shown here is derived from an EMBL/GenBank/DDBJ whole genome shotgun (WGS) entry which is preliminary data.</text>
</comment>
<dbReference type="NCBIfam" id="NF045579">
    <property type="entry name" value="rhamnoside_JR"/>
    <property type="match status" value="1"/>
</dbReference>
<dbReference type="GO" id="GO:0016787">
    <property type="term" value="F:hydrolase activity"/>
    <property type="evidence" value="ECO:0007669"/>
    <property type="project" value="UniProtKB-KW"/>
</dbReference>
<evidence type="ECO:0000313" key="2">
    <source>
        <dbReference type="EMBL" id="MWB94060.1"/>
    </source>
</evidence>
<organism evidence="2 3">
    <name type="scientific">Flavobacterium hydrocarbonoxydans</name>
    <dbReference type="NCBI Taxonomy" id="2683249"/>
    <lineage>
        <taxon>Bacteria</taxon>
        <taxon>Pseudomonadati</taxon>
        <taxon>Bacteroidota</taxon>
        <taxon>Flavobacteriia</taxon>
        <taxon>Flavobacteriales</taxon>
        <taxon>Flavobacteriaceae</taxon>
        <taxon>Flavobacterium</taxon>
    </lineage>
</organism>
<dbReference type="Pfam" id="PF17132">
    <property type="entry name" value="Glyco_hydro_106"/>
    <property type="match status" value="3"/>
</dbReference>
<dbReference type="RefSeq" id="WP_160373982.1">
    <property type="nucleotide sequence ID" value="NZ_WSTB01000003.1"/>
</dbReference>
<proteinExistence type="predicted"/>
<reference evidence="2 3" key="1">
    <citation type="submission" date="2019-12" db="EMBL/GenBank/DDBJ databases">
        <authorList>
            <person name="Kim Y.S."/>
        </authorList>
    </citation>
    <scope>NUCLEOTIDE SEQUENCE [LARGE SCALE GENOMIC DNA]</scope>
    <source>
        <strain evidence="2 3">GA093</strain>
    </source>
</reference>
<dbReference type="Proteomes" id="UP000471501">
    <property type="component" value="Unassembled WGS sequence"/>
</dbReference>
<feature type="signal peptide" evidence="1">
    <location>
        <begin position="1"/>
        <end position="21"/>
    </location>
</feature>
<keyword evidence="3" id="KW-1185">Reference proteome</keyword>
<feature type="chain" id="PRO_5026094134" evidence="1">
    <location>
        <begin position="22"/>
        <end position="931"/>
    </location>
</feature>
<sequence length="931" mass="105567">MKLTKTLFFLLFILFSGVNTYSQDTSPWPKSSTINQPWARWWWMGSAVDKPNLKKSLVDFHKAGIGGVEITPIYGVKGEENNFIDYLSPKWMEMLDYTIHVADSLNMQVDMVLGTGWPYGGSHVTIPHAATKLIVEKYQVKKNETIDKNIAVDNPKEKATPQLLYVIAHGADGTTIDLTNQINGKNTKSKNKAIDGSTQELPNKLETNKLKWKAKKTDYTIYAVFIGKTSQQVKRAAPGGSGYTLDHYSQEAFNEYVVPFDKAFKGREGKIRAIFNDSYEVYGTDFTSNFFEEFKARRGYDLKKELSLLLNETDNEDGNRVRSDYRETISDLLLNKFDKPWTTWAHSKNFKTKLQAHGSPGNLIDLYASADIPECETFGSMPFDIPGFRREKEDIREGDADPVMLKFSSSAAHISGKNLVSSETFTWLREHFKTALSQCKPEAEDLMLNGINHIFLHGSTYSPERAVWPGWKFYASVNFNANNSIWEDAPALFSYIANCQSMLQQGKADNEILLYWPIFDNWDKYKKGSLFVEYKIHSLSEWLYETSFYDTTKELMKKGYGVDFISDNFISEAKVIDGKISLPGGTFKSLIIPSCKKMPLATLQKLIELQKAGAKIIFQALPESVPGFNDYKNQEAKLRSVLAENKETVKPVLNIFETLENAQIYPETLVNTGLKFIRRNVDGEKIYYLVNHTPKTIDGFIPLEIGNKEVVIFDPLNRNYGNAIVQKTAKNTLVKIKIEPGQSFFLKTENTASQKKWIYYEPTADAITLKGNWKINFDKGGPKLPPTATVSNLESWTKLSPEAEAFSGSATYTLEFENPNSKSESWSLNLGDVRESAKIWLNDELIGTAWSVPYKLNIGKLKPGKNTLKIQVTNLSANRIRDKELKGEEWKIFYEINMVDKDYKKFDAAKWSPMPSGLLGPVTITPLKQQN</sequence>
<name>A0A6I4NHN6_9FLAO</name>
<dbReference type="Gene3D" id="2.60.120.260">
    <property type="entry name" value="Galactose-binding domain-like"/>
    <property type="match status" value="1"/>
</dbReference>